<gene>
    <name evidence="1" type="ORF">LCGC14_2059130</name>
</gene>
<feature type="non-terminal residue" evidence="1">
    <location>
        <position position="1"/>
    </location>
</feature>
<reference evidence="1" key="1">
    <citation type="journal article" date="2015" name="Nature">
        <title>Complex archaea that bridge the gap between prokaryotes and eukaryotes.</title>
        <authorList>
            <person name="Spang A."/>
            <person name="Saw J.H."/>
            <person name="Jorgensen S.L."/>
            <person name="Zaremba-Niedzwiedzka K."/>
            <person name="Martijn J."/>
            <person name="Lind A.E."/>
            <person name="van Eijk R."/>
            <person name="Schleper C."/>
            <person name="Guy L."/>
            <person name="Ettema T.J."/>
        </authorList>
    </citation>
    <scope>NUCLEOTIDE SEQUENCE</scope>
</reference>
<name>A0A0F9F940_9ZZZZ</name>
<accession>A0A0F9F940</accession>
<sequence>TDPLLVSSEGAAAAYRSVGPALFECTDRDEQHLGVWDRRSDFEEALEVLVRRRALVIGCGGWASKEVRVILGPPPALGTRPHGRP</sequence>
<proteinExistence type="predicted"/>
<organism evidence="1">
    <name type="scientific">marine sediment metagenome</name>
    <dbReference type="NCBI Taxonomy" id="412755"/>
    <lineage>
        <taxon>unclassified sequences</taxon>
        <taxon>metagenomes</taxon>
        <taxon>ecological metagenomes</taxon>
    </lineage>
</organism>
<comment type="caution">
    <text evidence="1">The sequence shown here is derived from an EMBL/GenBank/DDBJ whole genome shotgun (WGS) entry which is preliminary data.</text>
</comment>
<dbReference type="EMBL" id="LAZR01024475">
    <property type="protein sequence ID" value="KKL75016.1"/>
    <property type="molecule type" value="Genomic_DNA"/>
</dbReference>
<evidence type="ECO:0000313" key="1">
    <source>
        <dbReference type="EMBL" id="KKL75016.1"/>
    </source>
</evidence>
<dbReference type="AlphaFoldDB" id="A0A0F9F940"/>
<protein>
    <submittedName>
        <fullName evidence="1">Uncharacterized protein</fullName>
    </submittedName>
</protein>